<dbReference type="RefSeq" id="WP_039808084.1">
    <property type="nucleotide sequence ID" value="NZ_UGRY01000002.1"/>
</dbReference>
<dbReference type="AlphaFoldDB" id="A0A378YBM8"/>
<feature type="chain" id="PRO_5016764656" description="DUF4185 domain-containing protein" evidence="2">
    <location>
        <begin position="36"/>
        <end position="546"/>
    </location>
</feature>
<feature type="compositionally biased region" description="Pro residues" evidence="1">
    <location>
        <begin position="67"/>
        <end position="91"/>
    </location>
</feature>
<feature type="region of interest" description="Disordered" evidence="1">
    <location>
        <begin position="52"/>
        <end position="167"/>
    </location>
</feature>
<feature type="compositionally biased region" description="Low complexity" evidence="1">
    <location>
        <begin position="110"/>
        <end position="128"/>
    </location>
</feature>
<evidence type="ECO:0000259" key="3">
    <source>
        <dbReference type="Pfam" id="PF13810"/>
    </source>
</evidence>
<organism evidence="4 5">
    <name type="scientific">Nocardia otitidiscaviarum</name>
    <dbReference type="NCBI Taxonomy" id="1823"/>
    <lineage>
        <taxon>Bacteria</taxon>
        <taxon>Bacillati</taxon>
        <taxon>Actinomycetota</taxon>
        <taxon>Actinomycetes</taxon>
        <taxon>Mycobacteriales</taxon>
        <taxon>Nocardiaceae</taxon>
        <taxon>Nocardia</taxon>
    </lineage>
</organism>
<dbReference type="InterPro" id="IPR025442">
    <property type="entry name" value="DUF4185"/>
</dbReference>
<evidence type="ECO:0000313" key="5">
    <source>
        <dbReference type="Proteomes" id="UP000255467"/>
    </source>
</evidence>
<reference evidence="4 5" key="1">
    <citation type="submission" date="2018-06" db="EMBL/GenBank/DDBJ databases">
        <authorList>
            <consortium name="Pathogen Informatics"/>
            <person name="Doyle S."/>
        </authorList>
    </citation>
    <scope>NUCLEOTIDE SEQUENCE [LARGE SCALE GENOMIC DNA]</scope>
    <source>
        <strain evidence="4 5">NCTC1934</strain>
    </source>
</reference>
<name>A0A378YBM8_9NOCA</name>
<feature type="compositionally biased region" description="Pro residues" evidence="1">
    <location>
        <begin position="142"/>
        <end position="167"/>
    </location>
</feature>
<dbReference type="EMBL" id="UGRY01000002">
    <property type="protein sequence ID" value="SUA74645.1"/>
    <property type="molecule type" value="Genomic_DNA"/>
</dbReference>
<keyword evidence="2" id="KW-0732">Signal</keyword>
<evidence type="ECO:0000256" key="2">
    <source>
        <dbReference type="SAM" id="SignalP"/>
    </source>
</evidence>
<feature type="compositionally biased region" description="Pro residues" evidence="1">
    <location>
        <begin position="180"/>
        <end position="213"/>
    </location>
</feature>
<accession>A0A378YBM8</accession>
<gene>
    <name evidence="4" type="ORF">NCTC1934_01687</name>
</gene>
<dbReference type="OrthoDB" id="284233at2"/>
<keyword evidence="5" id="KW-1185">Reference proteome</keyword>
<evidence type="ECO:0000313" key="4">
    <source>
        <dbReference type="EMBL" id="SUA74645.1"/>
    </source>
</evidence>
<feature type="domain" description="DUF4185" evidence="3">
    <location>
        <begin position="233"/>
        <end position="541"/>
    </location>
</feature>
<dbReference type="STRING" id="1406858.GCA_000710895_00748"/>
<proteinExistence type="predicted"/>
<dbReference type="Proteomes" id="UP000255467">
    <property type="component" value="Unassembled WGS sequence"/>
</dbReference>
<feature type="compositionally biased region" description="Pro residues" evidence="1">
    <location>
        <begin position="100"/>
        <end position="109"/>
    </location>
</feature>
<evidence type="ECO:0000256" key="1">
    <source>
        <dbReference type="SAM" id="MobiDB-lite"/>
    </source>
</evidence>
<sequence>MGFPQHAPIPTPLRTASVLTGVVAVGLALTPPAAAAPAPWAPAPVNSCGEVGFDPLAREPQPDATPWSPPPTIRIPVPVPEFVPVPIPGPAPDDTRIDPAPLPPDPCASPCPDLRHNPSATGTPATPSGTPPELPDSERPPESTPTPTAPPEPAPEPQTSQPPVPALPRLPEIEIVPETEPIPIPVPGGEPPEPQPAPTPTHVPPAPGPLAAPVAPPRVTEVRLVEQLTGPGSENRTDIRWQVDGTDLGLMWENRPGEVAVVFGDTFGEGWVPDSVGGPDWRSNVLAYSTDRDLSDGLTLDSFVQDSRCHAAELLGSRKIKNFETTTIPTSGFALGDRQYLTYMSVNRWSRIPGMWWTNHGGLAWSDDNGRTWVKSQHAQWDNLFGIGRFQVATMVPHGDWVYMFGTPNGRMGVIGLARVPAAEVLNKTAYQYWVGGNWVPADGPNELLATPLVLGTASELSIHYDQGSGQWQMVYLDAPAHQLVLRTAAAPQGTWSDPIPLVSTRDYPATYGGFIHPWSTAEDLYFTLSAWGSYNVYLMHAKLEH</sequence>
<dbReference type="Pfam" id="PF13810">
    <property type="entry name" value="DUF4185"/>
    <property type="match status" value="1"/>
</dbReference>
<feature type="region of interest" description="Disordered" evidence="1">
    <location>
        <begin position="179"/>
        <end position="213"/>
    </location>
</feature>
<protein>
    <recommendedName>
        <fullName evidence="3">DUF4185 domain-containing protein</fullName>
    </recommendedName>
</protein>
<feature type="signal peptide" evidence="2">
    <location>
        <begin position="1"/>
        <end position="35"/>
    </location>
</feature>